<dbReference type="VEuPathDB" id="FungiDB:TREMEDRAFT_59528"/>
<feature type="region of interest" description="Disordered" evidence="1">
    <location>
        <begin position="136"/>
        <end position="155"/>
    </location>
</feature>
<dbReference type="InParanoid" id="A0A4Q1BRZ7"/>
<comment type="caution">
    <text evidence="2">The sequence shown here is derived from an EMBL/GenBank/DDBJ whole genome shotgun (WGS) entry which is preliminary data.</text>
</comment>
<dbReference type="EMBL" id="SDIL01000015">
    <property type="protein sequence ID" value="RXK40755.1"/>
    <property type="molecule type" value="Genomic_DNA"/>
</dbReference>
<evidence type="ECO:0000313" key="2">
    <source>
        <dbReference type="EMBL" id="RXK40755.1"/>
    </source>
</evidence>
<evidence type="ECO:0000313" key="3">
    <source>
        <dbReference type="Proteomes" id="UP000289152"/>
    </source>
</evidence>
<evidence type="ECO:0000256" key="1">
    <source>
        <dbReference type="SAM" id="MobiDB-lite"/>
    </source>
</evidence>
<feature type="region of interest" description="Disordered" evidence="1">
    <location>
        <begin position="372"/>
        <end position="403"/>
    </location>
</feature>
<organism evidence="2 3">
    <name type="scientific">Tremella mesenterica</name>
    <name type="common">Jelly fungus</name>
    <dbReference type="NCBI Taxonomy" id="5217"/>
    <lineage>
        <taxon>Eukaryota</taxon>
        <taxon>Fungi</taxon>
        <taxon>Dikarya</taxon>
        <taxon>Basidiomycota</taxon>
        <taxon>Agaricomycotina</taxon>
        <taxon>Tremellomycetes</taxon>
        <taxon>Tremellales</taxon>
        <taxon>Tremellaceae</taxon>
        <taxon>Tremella</taxon>
    </lineage>
</organism>
<feature type="region of interest" description="Disordered" evidence="1">
    <location>
        <begin position="257"/>
        <end position="308"/>
    </location>
</feature>
<sequence length="432" mass="47018">MPSRIRQVFSRKSPSSMECKAQLTSPLPVPTCPKRSAKPLQATVGPTQLRSVINPKLCHSRPITPPREFEVIYDPCNFVSCESTSSIRQSTSPSSSLSQSPIFGPCELSDSTESLTPVDHTPSLVQFSCDTPRSLPLTRGTSSSSGSSSSSISSPYLFTPRNTDETFPTPLIFFPSDSPTEFDSFNTITEHNKSQYLIDQSEKEINFLMNPFLVENMQELYRPISTLSTGSSFHDSEPLLSPAIDFVRRSSFSSINSFASDSSPGPNPLGLNIPSTPTYSSSPLGPGTPTTPLRGSSPHNTVKSTFTYGTTPPGIKTFTDRTQALNLNIDSPTISSVKSFSFNSTPMKVSNRLANLRPAGLVLPKNIGIGSGGLKSPRIRKRSPRNHQHLPILSRPPPSPTMRSRLGISPVSEVEDWRIGGRRLSAVMENIE</sequence>
<dbReference type="AlphaFoldDB" id="A0A4Q1BRZ7"/>
<feature type="compositionally biased region" description="Low complexity" evidence="1">
    <location>
        <begin position="142"/>
        <end position="154"/>
    </location>
</feature>
<gene>
    <name evidence="2" type="ORF">M231_02007</name>
</gene>
<feature type="compositionally biased region" description="Low complexity" evidence="1">
    <location>
        <begin position="274"/>
        <end position="298"/>
    </location>
</feature>
<accession>A0A4Q1BRZ7</accession>
<feature type="compositionally biased region" description="Basic residues" evidence="1">
    <location>
        <begin position="377"/>
        <end position="388"/>
    </location>
</feature>
<dbReference type="Proteomes" id="UP000289152">
    <property type="component" value="Unassembled WGS sequence"/>
</dbReference>
<reference evidence="2 3" key="1">
    <citation type="submission" date="2016-06" db="EMBL/GenBank/DDBJ databases">
        <title>Evolution of pathogenesis and genome organization in the Tremellales.</title>
        <authorList>
            <person name="Cuomo C."/>
            <person name="Litvintseva A."/>
            <person name="Heitman J."/>
            <person name="Chen Y."/>
            <person name="Sun S."/>
            <person name="Springer D."/>
            <person name="Dromer F."/>
            <person name="Young S."/>
            <person name="Zeng Q."/>
            <person name="Chapman S."/>
            <person name="Gujja S."/>
            <person name="Saif S."/>
            <person name="Birren B."/>
        </authorList>
    </citation>
    <scope>NUCLEOTIDE SEQUENCE [LARGE SCALE GENOMIC DNA]</scope>
    <source>
        <strain evidence="2 3">ATCC 28783</strain>
    </source>
</reference>
<name>A0A4Q1BRZ7_TREME</name>
<proteinExistence type="predicted"/>
<feature type="compositionally biased region" description="Polar residues" evidence="1">
    <location>
        <begin position="299"/>
        <end position="308"/>
    </location>
</feature>
<keyword evidence="3" id="KW-1185">Reference proteome</keyword>
<protein>
    <submittedName>
        <fullName evidence="2">Uncharacterized protein</fullName>
    </submittedName>
</protein>